<reference evidence="2" key="2">
    <citation type="submission" date="2010-05" db="EMBL/GenBank/DDBJ databases">
        <title>The Genome Sequence of Magnaporthe poae strain ATCC 64411.</title>
        <authorList>
            <consortium name="The Broad Institute Genome Sequencing Platform"/>
            <consortium name="Broad Institute Genome Sequencing Center for Infectious Disease"/>
            <person name="Ma L.-J."/>
            <person name="Dead R."/>
            <person name="Young S."/>
            <person name="Zeng Q."/>
            <person name="Koehrsen M."/>
            <person name="Alvarado L."/>
            <person name="Berlin A."/>
            <person name="Chapman S.B."/>
            <person name="Chen Z."/>
            <person name="Freedman E."/>
            <person name="Gellesch M."/>
            <person name="Goldberg J."/>
            <person name="Griggs A."/>
            <person name="Gujja S."/>
            <person name="Heilman E.R."/>
            <person name="Heiman D."/>
            <person name="Hepburn T."/>
            <person name="Howarth C."/>
            <person name="Jen D."/>
            <person name="Larson L."/>
            <person name="Mehta T."/>
            <person name="Neiman D."/>
            <person name="Pearson M."/>
            <person name="Roberts A."/>
            <person name="Saif S."/>
            <person name="Shea T."/>
            <person name="Shenoy N."/>
            <person name="Sisk P."/>
            <person name="Stolte C."/>
            <person name="Sykes S."/>
            <person name="Walk T."/>
            <person name="White J."/>
            <person name="Yandava C."/>
            <person name="Haas B."/>
            <person name="Nusbaum C."/>
            <person name="Birren B."/>
        </authorList>
    </citation>
    <scope>NUCLEOTIDE SEQUENCE</scope>
    <source>
        <strain evidence="2">ATCC 64411</strain>
    </source>
</reference>
<name>A0A0C4DJU7_MAGP6</name>
<reference evidence="3" key="4">
    <citation type="journal article" date="2015" name="G3 (Bethesda)">
        <title>Genome sequences of three phytopathogenic species of the Magnaporthaceae family of fungi.</title>
        <authorList>
            <person name="Okagaki L.H."/>
            <person name="Nunes C.C."/>
            <person name="Sailsbery J."/>
            <person name="Clay B."/>
            <person name="Brown D."/>
            <person name="John T."/>
            <person name="Oh Y."/>
            <person name="Young N."/>
            <person name="Fitzgerald M."/>
            <person name="Haas B.J."/>
            <person name="Zeng Q."/>
            <person name="Young S."/>
            <person name="Adiconis X."/>
            <person name="Fan L."/>
            <person name="Levin J.Z."/>
            <person name="Mitchell T.K."/>
            <person name="Okubara P.A."/>
            <person name="Farman M.L."/>
            <person name="Kohn L.M."/>
            <person name="Birren B."/>
            <person name="Ma L.-J."/>
            <person name="Dean R.A."/>
        </authorList>
    </citation>
    <scope>NUCLEOTIDE SEQUENCE</scope>
    <source>
        <strain evidence="3">ATCC 64411 / 73-15</strain>
    </source>
</reference>
<evidence type="ECO:0000256" key="1">
    <source>
        <dbReference type="SAM" id="MobiDB-lite"/>
    </source>
</evidence>
<reference evidence="4" key="1">
    <citation type="submission" date="2010-05" db="EMBL/GenBank/DDBJ databases">
        <title>The genome sequence of Magnaporthe poae strain ATCC 64411.</title>
        <authorList>
            <person name="Ma L.-J."/>
            <person name="Dead R."/>
            <person name="Young S."/>
            <person name="Zeng Q."/>
            <person name="Koehrsen M."/>
            <person name="Alvarado L."/>
            <person name="Berlin A."/>
            <person name="Chapman S.B."/>
            <person name="Chen Z."/>
            <person name="Freedman E."/>
            <person name="Gellesch M."/>
            <person name="Goldberg J."/>
            <person name="Griggs A."/>
            <person name="Gujja S."/>
            <person name="Heilman E.R."/>
            <person name="Heiman D."/>
            <person name="Hepburn T."/>
            <person name="Howarth C."/>
            <person name="Jen D."/>
            <person name="Larson L."/>
            <person name="Mehta T."/>
            <person name="Neiman D."/>
            <person name="Pearson M."/>
            <person name="Roberts A."/>
            <person name="Saif S."/>
            <person name="Shea T."/>
            <person name="Shenoy N."/>
            <person name="Sisk P."/>
            <person name="Stolte C."/>
            <person name="Sykes S."/>
            <person name="Walk T."/>
            <person name="White J."/>
            <person name="Yandava C."/>
            <person name="Haas B."/>
            <person name="Nusbaum C."/>
            <person name="Birren B."/>
        </authorList>
    </citation>
    <scope>NUCLEOTIDE SEQUENCE [LARGE SCALE GENOMIC DNA]</scope>
    <source>
        <strain evidence="4">ATCC 64411 / 73-15</strain>
    </source>
</reference>
<gene>
    <name evidence="2" type="ORF">MAPG_00005</name>
</gene>
<evidence type="ECO:0000313" key="4">
    <source>
        <dbReference type="Proteomes" id="UP000011715"/>
    </source>
</evidence>
<dbReference type="EMBL" id="ADBL01000003">
    <property type="status" value="NOT_ANNOTATED_CDS"/>
    <property type="molecule type" value="Genomic_DNA"/>
</dbReference>
<feature type="region of interest" description="Disordered" evidence="1">
    <location>
        <begin position="107"/>
        <end position="127"/>
    </location>
</feature>
<dbReference type="Proteomes" id="UP000011715">
    <property type="component" value="Unassembled WGS sequence"/>
</dbReference>
<keyword evidence="4" id="KW-1185">Reference proteome</keyword>
<accession>A0A0C4DJU7</accession>
<reference evidence="2" key="3">
    <citation type="submission" date="2011-03" db="EMBL/GenBank/DDBJ databases">
        <title>Annotation of Magnaporthe poae ATCC 64411.</title>
        <authorList>
            <person name="Ma L.-J."/>
            <person name="Dead R."/>
            <person name="Young S.K."/>
            <person name="Zeng Q."/>
            <person name="Gargeya S."/>
            <person name="Fitzgerald M."/>
            <person name="Haas B."/>
            <person name="Abouelleil A."/>
            <person name="Alvarado L."/>
            <person name="Arachchi H.M."/>
            <person name="Berlin A."/>
            <person name="Brown A."/>
            <person name="Chapman S.B."/>
            <person name="Chen Z."/>
            <person name="Dunbar C."/>
            <person name="Freedman E."/>
            <person name="Gearin G."/>
            <person name="Gellesch M."/>
            <person name="Goldberg J."/>
            <person name="Griggs A."/>
            <person name="Gujja S."/>
            <person name="Heiman D."/>
            <person name="Howarth C."/>
            <person name="Larson L."/>
            <person name="Lui A."/>
            <person name="MacDonald P.J.P."/>
            <person name="Mehta T."/>
            <person name="Montmayeur A."/>
            <person name="Murphy C."/>
            <person name="Neiman D."/>
            <person name="Pearson M."/>
            <person name="Priest M."/>
            <person name="Roberts A."/>
            <person name="Saif S."/>
            <person name="Shea T."/>
            <person name="Shenoy N."/>
            <person name="Sisk P."/>
            <person name="Stolte C."/>
            <person name="Sykes S."/>
            <person name="Yandava C."/>
            <person name="Wortman J."/>
            <person name="Nusbaum C."/>
            <person name="Birren B."/>
        </authorList>
    </citation>
    <scope>NUCLEOTIDE SEQUENCE</scope>
    <source>
        <strain evidence="2">ATCC 64411</strain>
    </source>
</reference>
<evidence type="ECO:0000313" key="3">
    <source>
        <dbReference type="EnsemblFungi" id="MAPG_00005T0"/>
    </source>
</evidence>
<dbReference type="VEuPathDB" id="FungiDB:MAPG_00005"/>
<protein>
    <submittedName>
        <fullName evidence="2 3">Uncharacterized protein</fullName>
    </submittedName>
</protein>
<reference evidence="3" key="5">
    <citation type="submission" date="2015-06" db="UniProtKB">
        <authorList>
            <consortium name="EnsemblFungi"/>
        </authorList>
    </citation>
    <scope>IDENTIFICATION</scope>
    <source>
        <strain evidence="3">ATCC 64411</strain>
    </source>
</reference>
<dbReference type="AlphaFoldDB" id="A0A0C4DJU7"/>
<dbReference type="EMBL" id="GL876966">
    <property type="protein sequence ID" value="KLU80908.1"/>
    <property type="molecule type" value="Genomic_DNA"/>
</dbReference>
<sequence length="127" mass="14099">MALRKNGTKARGSSRILCAALAALRFDREAKRTAHHDMSKPSEACWSTTLVLVQLLFAAGTEDRALSSDDANRERMGQSRLYNHDWAPQNRPSTAVVPTMAARAHAPRAHSHIWREPPRHVNGASSY</sequence>
<evidence type="ECO:0000313" key="2">
    <source>
        <dbReference type="EMBL" id="KLU80908.1"/>
    </source>
</evidence>
<organism evidence="3 4">
    <name type="scientific">Magnaporthiopsis poae (strain ATCC 64411 / 73-15)</name>
    <name type="common">Kentucky bluegrass fungus</name>
    <name type="synonym">Magnaporthe poae</name>
    <dbReference type="NCBI Taxonomy" id="644358"/>
    <lineage>
        <taxon>Eukaryota</taxon>
        <taxon>Fungi</taxon>
        <taxon>Dikarya</taxon>
        <taxon>Ascomycota</taxon>
        <taxon>Pezizomycotina</taxon>
        <taxon>Sordariomycetes</taxon>
        <taxon>Sordariomycetidae</taxon>
        <taxon>Magnaporthales</taxon>
        <taxon>Magnaporthaceae</taxon>
        <taxon>Magnaporthiopsis</taxon>
    </lineage>
</organism>
<proteinExistence type="predicted"/>
<dbReference type="EnsemblFungi" id="MAPG_00005T0">
    <property type="protein sequence ID" value="MAPG_00005T0"/>
    <property type="gene ID" value="MAPG_00005"/>
</dbReference>